<dbReference type="Pfam" id="PF03050">
    <property type="entry name" value="DDE_Tnp_IS66"/>
    <property type="match status" value="1"/>
</dbReference>
<evidence type="ECO:0000259" key="4">
    <source>
        <dbReference type="Pfam" id="PF13817"/>
    </source>
</evidence>
<evidence type="ECO:0000313" key="5">
    <source>
        <dbReference type="EMBL" id="CUN32799.1"/>
    </source>
</evidence>
<dbReference type="Pfam" id="PF13817">
    <property type="entry name" value="DDE_Tnp_IS66_C"/>
    <property type="match status" value="1"/>
</dbReference>
<dbReference type="AlphaFoldDB" id="A0A173VZ15"/>
<dbReference type="Pfam" id="PF13005">
    <property type="entry name" value="zf-IS66"/>
    <property type="match status" value="1"/>
</dbReference>
<dbReference type="InterPro" id="IPR024474">
    <property type="entry name" value="Znf_dom_IS66"/>
</dbReference>
<feature type="domain" description="Transposase IS66 zinc-finger binding" evidence="3">
    <location>
        <begin position="119"/>
        <end position="163"/>
    </location>
</feature>
<dbReference type="RefSeq" id="WP_014078582.1">
    <property type="nucleotide sequence ID" value="NZ_CABIYH010000079.1"/>
</dbReference>
<dbReference type="STRING" id="166486.ERS852572_03986"/>
<organism evidence="5 6">
    <name type="scientific">Roseburia intestinalis</name>
    <dbReference type="NCBI Taxonomy" id="166486"/>
    <lineage>
        <taxon>Bacteria</taxon>
        <taxon>Bacillati</taxon>
        <taxon>Bacillota</taxon>
        <taxon>Clostridia</taxon>
        <taxon>Lachnospirales</taxon>
        <taxon>Lachnospiraceae</taxon>
        <taxon>Roseburia</taxon>
    </lineage>
</organism>
<dbReference type="PaxDb" id="166486-ERS852572_03986"/>
<dbReference type="PANTHER" id="PTHR33678">
    <property type="entry name" value="BLL1576 PROTEIN"/>
    <property type="match status" value="1"/>
</dbReference>
<keyword evidence="1" id="KW-0175">Coiled coil</keyword>
<evidence type="ECO:0000259" key="3">
    <source>
        <dbReference type="Pfam" id="PF13005"/>
    </source>
</evidence>
<dbReference type="EMBL" id="CYXZ01000079">
    <property type="protein sequence ID" value="CUN32799.1"/>
    <property type="molecule type" value="Genomic_DNA"/>
</dbReference>
<protein>
    <submittedName>
        <fullName evidence="5">Transposase and inactivated derivatives</fullName>
    </submittedName>
</protein>
<dbReference type="GeneID" id="75163181"/>
<proteinExistence type="predicted"/>
<evidence type="ECO:0000259" key="2">
    <source>
        <dbReference type="Pfam" id="PF03050"/>
    </source>
</evidence>
<dbReference type="Proteomes" id="UP000095350">
    <property type="component" value="Unassembled WGS sequence"/>
</dbReference>
<evidence type="ECO:0000313" key="6">
    <source>
        <dbReference type="Proteomes" id="UP000095350"/>
    </source>
</evidence>
<dbReference type="InterPro" id="IPR004291">
    <property type="entry name" value="Transposase_IS66_central"/>
</dbReference>
<gene>
    <name evidence="5" type="ORF">ERS852572_03986</name>
</gene>
<dbReference type="PANTHER" id="PTHR33678:SF1">
    <property type="entry name" value="BLL1576 PROTEIN"/>
    <property type="match status" value="1"/>
</dbReference>
<feature type="domain" description="Transposase IS66 central" evidence="2">
    <location>
        <begin position="184"/>
        <end position="489"/>
    </location>
</feature>
<dbReference type="InterPro" id="IPR052344">
    <property type="entry name" value="Transposase-related"/>
</dbReference>
<evidence type="ECO:0000256" key="1">
    <source>
        <dbReference type="SAM" id="Coils"/>
    </source>
</evidence>
<name>A0A173VZ15_9FIRM</name>
<feature type="coiled-coil region" evidence="1">
    <location>
        <begin position="21"/>
        <end position="62"/>
    </location>
</feature>
<dbReference type="NCBIfam" id="NF033517">
    <property type="entry name" value="transpos_IS66"/>
    <property type="match status" value="1"/>
</dbReference>
<accession>A0A173VZ15</accession>
<dbReference type="InterPro" id="IPR039552">
    <property type="entry name" value="IS66_C"/>
</dbReference>
<reference evidence="5 6" key="1">
    <citation type="submission" date="2015-09" db="EMBL/GenBank/DDBJ databases">
        <authorList>
            <consortium name="Pathogen Informatics"/>
        </authorList>
    </citation>
    <scope>NUCLEOTIDE SEQUENCE [LARGE SCALE GENOMIC DNA]</scope>
    <source>
        <strain evidence="5 6">2789STDY5834960</strain>
    </source>
</reference>
<feature type="domain" description="Transposase IS66 C-terminal" evidence="4">
    <location>
        <begin position="497"/>
        <end position="536"/>
    </location>
</feature>
<sequence>MDSKGQDILFNSEMNQKDLMIQMLSERLDEKDETITELKETINDLKDTIAGLRETLDEFQRKLFGTGSEKTKQDKKTEETVTTIVKSHKRTTRKAKATREDQYGNLPIHKEVIPLLEEDKYCPYCNSKMEYVTEMFVREELRITPAKVERIHYYQEKWQCPECRKDGDGTFAESKIPTALIPHSPASPSMVAYVAMEKIGMAMPYYRQEFLMNQLGFTLPRETMANWIIYTAENYFYLIYDRLHEELLKRDLVHADETTCQVLREKGRTAEQTSYMWLYTTGNDGLTPIVLYDYQPSRKGSCVQEFLEGFHGMVQCDGYQGYNRLEDVILVCCLAHARRKFFEAVPAARRKKLKLLDVNSDEAIEDTGIPDEEKLEQLLPAEIGLLYCNKLFYLERTLKELEAEERKQQRTILEQPVWEQFWNWLGTLHPTGGSKLGKAVNYAQNHHDTLMNYMIDGRCEISNNRAERKAKSYAVGRKAFLFHTSEAGAGASAVMYSIVETAKANNLNIFQYLYMVLLYMPDYMNSSAGIEQLMPWSEFIKEQCSGIIDVESNVPENRIPLPCR</sequence>